<evidence type="ECO:0000313" key="1">
    <source>
        <dbReference type="EMBL" id="ROP35930.1"/>
    </source>
</evidence>
<dbReference type="Gene3D" id="1.10.10.10">
    <property type="entry name" value="Winged helix-like DNA-binding domain superfamily/Winged helix DNA-binding domain"/>
    <property type="match status" value="1"/>
</dbReference>
<organism evidence="1 2">
    <name type="scientific">Saccharothrix texasensis</name>
    <dbReference type="NCBI Taxonomy" id="103734"/>
    <lineage>
        <taxon>Bacteria</taxon>
        <taxon>Bacillati</taxon>
        <taxon>Actinomycetota</taxon>
        <taxon>Actinomycetes</taxon>
        <taxon>Pseudonocardiales</taxon>
        <taxon>Pseudonocardiaceae</taxon>
        <taxon>Saccharothrix</taxon>
    </lineage>
</organism>
<reference evidence="1 2" key="1">
    <citation type="submission" date="2018-11" db="EMBL/GenBank/DDBJ databases">
        <title>Sequencing the genomes of 1000 actinobacteria strains.</title>
        <authorList>
            <person name="Klenk H.-P."/>
        </authorList>
    </citation>
    <scope>NUCLEOTIDE SEQUENCE [LARGE SCALE GENOMIC DNA]</scope>
    <source>
        <strain evidence="1 2">DSM 44231</strain>
    </source>
</reference>
<dbReference type="EMBL" id="RJKM01000001">
    <property type="protein sequence ID" value="ROP35930.1"/>
    <property type="molecule type" value="Genomic_DNA"/>
</dbReference>
<dbReference type="OrthoDB" id="3697068at2"/>
<dbReference type="InterPro" id="IPR036390">
    <property type="entry name" value="WH_DNA-bd_sf"/>
</dbReference>
<dbReference type="SUPFAM" id="SSF46785">
    <property type="entry name" value="Winged helix' DNA-binding domain"/>
    <property type="match status" value="1"/>
</dbReference>
<dbReference type="InterPro" id="IPR036388">
    <property type="entry name" value="WH-like_DNA-bd_sf"/>
</dbReference>
<dbReference type="AlphaFoldDB" id="A0A3N1H053"/>
<accession>A0A3N1H053</accession>
<name>A0A3N1H053_9PSEU</name>
<keyword evidence="2" id="KW-1185">Reference proteome</keyword>
<protein>
    <recommendedName>
        <fullName evidence="3">DNA-binding MarR family transcriptional regulator</fullName>
    </recommendedName>
</protein>
<evidence type="ECO:0000313" key="2">
    <source>
        <dbReference type="Proteomes" id="UP000268727"/>
    </source>
</evidence>
<dbReference type="Proteomes" id="UP000268727">
    <property type="component" value="Unassembled WGS sequence"/>
</dbReference>
<gene>
    <name evidence="1" type="ORF">EDD40_1188</name>
</gene>
<sequence length="144" mass="16131">MLQQNTTKRIGYWLLLLHQAFDAATTAALRDVGLNRRQWQVLHAVAIGVGTVPELDEAFEPFLVADRERSYRPVVEDFAARGWVELRGDAVTPTEAGVEAHARAEVLVNAHADKQLRGITQEEFLAANDVLRRIAENMRDNGSR</sequence>
<proteinExistence type="predicted"/>
<evidence type="ECO:0008006" key="3">
    <source>
        <dbReference type="Google" id="ProtNLM"/>
    </source>
</evidence>
<dbReference type="RefSeq" id="WP_123741991.1">
    <property type="nucleotide sequence ID" value="NZ_RJKM01000001.1"/>
</dbReference>
<comment type="caution">
    <text evidence="1">The sequence shown here is derived from an EMBL/GenBank/DDBJ whole genome shotgun (WGS) entry which is preliminary data.</text>
</comment>